<name>A0A0D2DQ73_9EURO</name>
<dbReference type="HOGENOM" id="CLU_007655_0_2_1"/>
<organism evidence="1 2">
    <name type="scientific">Exophiala oligosperma</name>
    <dbReference type="NCBI Taxonomy" id="215243"/>
    <lineage>
        <taxon>Eukaryota</taxon>
        <taxon>Fungi</taxon>
        <taxon>Dikarya</taxon>
        <taxon>Ascomycota</taxon>
        <taxon>Pezizomycotina</taxon>
        <taxon>Eurotiomycetes</taxon>
        <taxon>Chaetothyriomycetidae</taxon>
        <taxon>Chaetothyriales</taxon>
        <taxon>Herpotrichiellaceae</taxon>
        <taxon>Exophiala</taxon>
    </lineage>
</organism>
<evidence type="ECO:0000313" key="1">
    <source>
        <dbReference type="EMBL" id="KIW44645.1"/>
    </source>
</evidence>
<dbReference type="GeneID" id="27355174"/>
<dbReference type="AlphaFoldDB" id="A0A0D2DQ73"/>
<evidence type="ECO:0008006" key="3">
    <source>
        <dbReference type="Google" id="ProtNLM"/>
    </source>
</evidence>
<gene>
    <name evidence="1" type="ORF">PV06_03100</name>
</gene>
<protein>
    <recommendedName>
        <fullName evidence="3">Pentatricopeptide repeat domain-containing protein</fullName>
    </recommendedName>
</protein>
<dbReference type="RefSeq" id="XP_016264861.1">
    <property type="nucleotide sequence ID" value="XM_016403856.1"/>
</dbReference>
<sequence length="812" mass="93973">MRLATRGLLRRPKTCLHHAPRFRACASAKDAFILQAARELFGCRLQDGSSRQYYSSSTRSGVNFYTQQQELECGTQHHSRDDQQSREWECLLEDAFIHGIRTKEQLRLEADIGHQRYIGSRLIDKPPQRQNIELWHLLTRTQALMNGHEGIKAVWRGTMYRGELIRFDDKDPLVNALWFTFLSAGSIDYPFLSQVCKAALKFKMIRPAFFAEVVGASLEGEQPENASKIARWLLEPQYRIYRGREDLLAAFSAACRSSTTSALRHFCNIYDLVPNAHIYDEIIPGLWESNRASDAFMIHDYLISKRDLPTVFEVLVPFIRHLATQDKQLGSFLGPLSASGASFEAQARREWSRAKSRVIGFSPESMNIVASNELGPTPKKLSDEFIARAFATRAFSFDFAVNSLRLIGLIEVGPVALREIAITSHDNTMLHARFEKLKELEIDTGSSSFGQIIQRLCYSGRWEMIQNIVNTDMHHEVFEDLELQEKLLLEYCRIKDWKQINRTLTILCKESLNEEAELRSAMLMVKSMLLVGDWPAAATLSKSLQERNKVFTAALPSAIARMLRPKSMTQLIRSEGWDQTAFLIGMLQNLLVSGASFPVKHWRDSLSALGQAGRVKELEALTYWLAEVYRAGGLYEQIYNTTLARRDSNLNSLFNASFQTALIKWCFKPRKGMRNVPPEQCLRWTRILKKLRDTYGVKIEEHRIRWAYISNLRWIFGPGMYYKPEGWMRRYKRTALKRYWNMYDRMWDMKPARIIDAYDRVEVVFLPRKQKARSRGGRRRTLPVKETAIQAMSEDVVQYRDIFNPSWDDYRK</sequence>
<proteinExistence type="predicted"/>
<keyword evidence="2" id="KW-1185">Reference proteome</keyword>
<dbReference type="VEuPathDB" id="FungiDB:PV06_03100"/>
<dbReference type="STRING" id="215243.A0A0D2DQ73"/>
<dbReference type="Proteomes" id="UP000053342">
    <property type="component" value="Unassembled WGS sequence"/>
</dbReference>
<accession>A0A0D2DQ73</accession>
<reference evidence="1 2" key="1">
    <citation type="submission" date="2015-01" db="EMBL/GenBank/DDBJ databases">
        <title>The Genome Sequence of Exophiala oligosperma CBS72588.</title>
        <authorList>
            <consortium name="The Broad Institute Genomics Platform"/>
            <person name="Cuomo C."/>
            <person name="de Hoog S."/>
            <person name="Gorbushina A."/>
            <person name="Stielow B."/>
            <person name="Teixiera M."/>
            <person name="Abouelleil A."/>
            <person name="Chapman S.B."/>
            <person name="Priest M."/>
            <person name="Young S.K."/>
            <person name="Wortman J."/>
            <person name="Nusbaum C."/>
            <person name="Birren B."/>
        </authorList>
    </citation>
    <scope>NUCLEOTIDE SEQUENCE [LARGE SCALE GENOMIC DNA]</scope>
    <source>
        <strain evidence="1 2">CBS 72588</strain>
    </source>
</reference>
<dbReference type="EMBL" id="KN847334">
    <property type="protein sequence ID" value="KIW44645.1"/>
    <property type="molecule type" value="Genomic_DNA"/>
</dbReference>
<dbReference type="OrthoDB" id="5366531at2759"/>
<evidence type="ECO:0000313" key="2">
    <source>
        <dbReference type="Proteomes" id="UP000053342"/>
    </source>
</evidence>